<sequence length="195" mass="21926">MSRARSSSTADLGRQDRMLAAIRRARPRHRCAYRRRSSKARSPGPLSCIMRAPVDHRATSPVRALTCGRRSWSDFRCHRARGRDDRDHRVRLHPAWIKGGDGVTGSGKNIPRKSHAVPSRTGCFSCCCPAASAARLARPRRRQGAGIGRCFALQKSRGRDRLGTQPIAEVFERSDISVLWASLDDLQKPHRRLQR</sequence>
<dbReference type="AlphaFoldDB" id="A0A1G8P1H4"/>
<name>A0A1G8P1H4_9RHOB</name>
<dbReference type="Proteomes" id="UP000199382">
    <property type="component" value="Unassembled WGS sequence"/>
</dbReference>
<evidence type="ECO:0000313" key="2">
    <source>
        <dbReference type="Proteomes" id="UP000199382"/>
    </source>
</evidence>
<accession>A0A1G8P1H4</accession>
<evidence type="ECO:0000313" key="1">
    <source>
        <dbReference type="EMBL" id="SDI85680.1"/>
    </source>
</evidence>
<reference evidence="1 2" key="1">
    <citation type="submission" date="2016-10" db="EMBL/GenBank/DDBJ databases">
        <authorList>
            <person name="de Groot N.N."/>
        </authorList>
    </citation>
    <scope>NUCLEOTIDE SEQUENCE [LARGE SCALE GENOMIC DNA]</scope>
    <source>
        <strain evidence="1 2">DSM 25294</strain>
    </source>
</reference>
<dbReference type="EMBL" id="FNEK01000008">
    <property type="protein sequence ID" value="SDI85680.1"/>
    <property type="molecule type" value="Genomic_DNA"/>
</dbReference>
<keyword evidence="2" id="KW-1185">Reference proteome</keyword>
<gene>
    <name evidence="1" type="ORF">SAMN04488026_100831</name>
</gene>
<organism evidence="1 2">
    <name type="scientific">Aliiruegeria lutimaris</name>
    <dbReference type="NCBI Taxonomy" id="571298"/>
    <lineage>
        <taxon>Bacteria</taxon>
        <taxon>Pseudomonadati</taxon>
        <taxon>Pseudomonadota</taxon>
        <taxon>Alphaproteobacteria</taxon>
        <taxon>Rhodobacterales</taxon>
        <taxon>Roseobacteraceae</taxon>
        <taxon>Aliiruegeria</taxon>
    </lineage>
</organism>
<protein>
    <submittedName>
        <fullName evidence="1">Uncharacterized protein</fullName>
    </submittedName>
</protein>
<proteinExistence type="predicted"/>
<dbReference type="STRING" id="571298.SAMN04488026_100831"/>